<keyword evidence="7" id="KW-1185">Reference proteome</keyword>
<dbReference type="GO" id="GO:0006979">
    <property type="term" value="P:response to oxidative stress"/>
    <property type="evidence" value="ECO:0007669"/>
    <property type="project" value="TreeGrafter"/>
</dbReference>
<evidence type="ECO:0000256" key="5">
    <source>
        <dbReference type="PIRSR" id="PIRSR000343-2"/>
    </source>
</evidence>
<keyword evidence="3 5" id="KW-0408">Iron</keyword>
<comment type="caution">
    <text evidence="6">The sequence shown here is derived from an EMBL/GenBank/DDBJ whole genome shotgun (WGS) entry which is preliminary data.</text>
</comment>
<dbReference type="InterPro" id="IPR016084">
    <property type="entry name" value="Haem_Oase-like_multi-hlx"/>
</dbReference>
<dbReference type="Proteomes" id="UP000014184">
    <property type="component" value="Unassembled WGS sequence"/>
</dbReference>
<keyword evidence="2 5" id="KW-0479">Metal-binding</keyword>
<dbReference type="PANTHER" id="PTHR10720:SF0">
    <property type="entry name" value="HEME OXYGENASE"/>
    <property type="match status" value="1"/>
</dbReference>
<protein>
    <submittedName>
        <fullName evidence="6">Heme oxygenase (Decyclizing)</fullName>
    </submittedName>
</protein>
<evidence type="ECO:0000256" key="4">
    <source>
        <dbReference type="PIRSR" id="PIRSR000343-1"/>
    </source>
</evidence>
<feature type="binding site" evidence="4">
    <location>
        <position position="135"/>
    </location>
    <ligand>
        <name>heme b</name>
        <dbReference type="ChEBI" id="CHEBI:60344"/>
    </ligand>
</feature>
<sequence>MSTAQATQERSDSLTFSERLKAGTRSSHDAAEAHDFSQALVSGTLPRHGYVALAAQHYFIYSALEEVAETLADHPVGGAVYFPELHRVPALERDLAFLCGPDWRDTITPLPTTRAYTDRIRWTVHWPAGFIAHHYTRYLGDLSGGQVIKRVVQRAYGFTDGAGFEFYIFDRLDSLPRFKKNYRAVLDALDLDEAEQTRVVDEVRQAYQFNSELMAELNRSLALASSSDLG</sequence>
<evidence type="ECO:0000256" key="1">
    <source>
        <dbReference type="ARBA" id="ARBA00022617"/>
    </source>
</evidence>
<dbReference type="SUPFAM" id="SSF48613">
    <property type="entry name" value="Heme oxygenase-like"/>
    <property type="match status" value="1"/>
</dbReference>
<feature type="binding site" description="axial binding residue" evidence="5">
    <location>
        <position position="28"/>
    </location>
    <ligand>
        <name>heme b</name>
        <dbReference type="ChEBI" id="CHEBI:60344"/>
    </ligand>
    <ligandPart>
        <name>Fe</name>
        <dbReference type="ChEBI" id="CHEBI:18248"/>
    </ligandPart>
</feature>
<dbReference type="InterPro" id="IPR016053">
    <property type="entry name" value="Haem_Oase-like"/>
</dbReference>
<dbReference type="GO" id="GO:0006788">
    <property type="term" value="P:heme oxidation"/>
    <property type="evidence" value="ECO:0007669"/>
    <property type="project" value="InterPro"/>
</dbReference>
<gene>
    <name evidence="6" type="ORF">TM51_12033</name>
</gene>
<dbReference type="PRINTS" id="PR00088">
    <property type="entry name" value="HAEMOXYGNASE"/>
</dbReference>
<organism evidence="6 7">
    <name type="scientific">Thermobifida fusca TM51</name>
    <dbReference type="NCBI Taxonomy" id="1169414"/>
    <lineage>
        <taxon>Bacteria</taxon>
        <taxon>Bacillati</taxon>
        <taxon>Actinomycetota</taxon>
        <taxon>Actinomycetes</taxon>
        <taxon>Streptosporangiales</taxon>
        <taxon>Nocardiopsidaceae</taxon>
        <taxon>Thermobifida</taxon>
    </lineage>
</organism>
<evidence type="ECO:0000313" key="7">
    <source>
        <dbReference type="Proteomes" id="UP000014184"/>
    </source>
</evidence>
<evidence type="ECO:0000256" key="2">
    <source>
        <dbReference type="ARBA" id="ARBA00022723"/>
    </source>
</evidence>
<keyword evidence="1 4" id="KW-0349">Heme</keyword>
<dbReference type="EMBL" id="AOSG01000066">
    <property type="protein sequence ID" value="EOR70625.1"/>
    <property type="molecule type" value="Genomic_DNA"/>
</dbReference>
<reference evidence="6 7" key="1">
    <citation type="journal article" date="2013" name="Genome Announc.">
        <title>Draft Genome Sequence of the Lignocellulose Decomposer Thermobifida fusca Strain TM51.</title>
        <authorList>
            <person name="Toth A."/>
            <person name="Barna T."/>
            <person name="Nagy I."/>
            <person name="Horvath B."/>
            <person name="Nagy I."/>
            <person name="Tancsics A."/>
            <person name="Kriszt B."/>
            <person name="Baka E."/>
            <person name="Fekete C."/>
            <person name="Kukolya J."/>
        </authorList>
    </citation>
    <scope>NUCLEOTIDE SEQUENCE [LARGE SCALE GENOMIC DNA]</scope>
    <source>
        <strain evidence="6 7">TM51</strain>
    </source>
</reference>
<dbReference type="PANTHER" id="PTHR10720">
    <property type="entry name" value="HEME OXYGENASE"/>
    <property type="match status" value="1"/>
</dbReference>
<dbReference type="GO" id="GO:0020037">
    <property type="term" value="F:heme binding"/>
    <property type="evidence" value="ECO:0007669"/>
    <property type="project" value="TreeGrafter"/>
</dbReference>
<dbReference type="GO" id="GO:0004392">
    <property type="term" value="F:heme oxygenase (decyclizing) activity"/>
    <property type="evidence" value="ECO:0007669"/>
    <property type="project" value="InterPro"/>
</dbReference>
<dbReference type="PIRSF" id="PIRSF000343">
    <property type="entry name" value="Haem_Oase"/>
    <property type="match status" value="1"/>
</dbReference>
<feature type="binding site" evidence="4">
    <location>
        <position position="21"/>
    </location>
    <ligand>
        <name>heme b</name>
        <dbReference type="ChEBI" id="CHEBI:60344"/>
    </ligand>
</feature>
<dbReference type="GO" id="GO:0046872">
    <property type="term" value="F:metal ion binding"/>
    <property type="evidence" value="ECO:0007669"/>
    <property type="project" value="UniProtKB-KW"/>
</dbReference>
<dbReference type="CDD" id="cd19165">
    <property type="entry name" value="HemeO"/>
    <property type="match status" value="1"/>
</dbReference>
<dbReference type="RefSeq" id="WP_011292768.1">
    <property type="nucleotide sequence ID" value="NZ_AOSG01000066.1"/>
</dbReference>
<dbReference type="AlphaFoldDB" id="A0A9P2T911"/>
<feature type="binding site" evidence="4">
    <location>
        <position position="183"/>
    </location>
    <ligand>
        <name>heme b</name>
        <dbReference type="ChEBI" id="CHEBI:60344"/>
    </ligand>
</feature>
<evidence type="ECO:0000256" key="3">
    <source>
        <dbReference type="ARBA" id="ARBA00023004"/>
    </source>
</evidence>
<evidence type="ECO:0000313" key="6">
    <source>
        <dbReference type="EMBL" id="EOR70625.1"/>
    </source>
</evidence>
<dbReference type="InterPro" id="IPR002051">
    <property type="entry name" value="Haem_Oase"/>
</dbReference>
<dbReference type="Gene3D" id="1.20.910.10">
    <property type="entry name" value="Heme oxygenase-like"/>
    <property type="match status" value="1"/>
</dbReference>
<dbReference type="Pfam" id="PF01126">
    <property type="entry name" value="Heme_oxygenase"/>
    <property type="match status" value="1"/>
</dbReference>
<name>A0A9P2T911_THEFU</name>
<dbReference type="GO" id="GO:0042167">
    <property type="term" value="P:heme catabolic process"/>
    <property type="evidence" value="ECO:0007669"/>
    <property type="project" value="TreeGrafter"/>
</dbReference>
<proteinExistence type="predicted"/>
<accession>A0A9P2T911</accession>